<accession>X1EDL8</accession>
<sequence>MATIIVKVKYPPHIAEDFLKFYLSGKAPKYPDYVKRIHQLTYSDYLIKVINIYEIPDDKLYEGMKGIVKRFSAYTNFEGYVYKVNLVMEASEALELLK</sequence>
<evidence type="ECO:0000313" key="1">
    <source>
        <dbReference type="EMBL" id="GAH31391.1"/>
    </source>
</evidence>
<dbReference type="EMBL" id="BARU01014104">
    <property type="protein sequence ID" value="GAH31391.1"/>
    <property type="molecule type" value="Genomic_DNA"/>
</dbReference>
<name>X1EDL8_9ZZZZ</name>
<proteinExistence type="predicted"/>
<comment type="caution">
    <text evidence="1">The sequence shown here is derived from an EMBL/GenBank/DDBJ whole genome shotgun (WGS) entry which is preliminary data.</text>
</comment>
<reference evidence="1" key="1">
    <citation type="journal article" date="2014" name="Front. Microbiol.">
        <title>High frequency of phylogenetically diverse reductive dehalogenase-homologous genes in deep subseafloor sedimentary metagenomes.</title>
        <authorList>
            <person name="Kawai M."/>
            <person name="Futagami T."/>
            <person name="Toyoda A."/>
            <person name="Takaki Y."/>
            <person name="Nishi S."/>
            <person name="Hori S."/>
            <person name="Arai W."/>
            <person name="Tsubouchi T."/>
            <person name="Morono Y."/>
            <person name="Uchiyama I."/>
            <person name="Ito T."/>
            <person name="Fujiyama A."/>
            <person name="Inagaki F."/>
            <person name="Takami H."/>
        </authorList>
    </citation>
    <scope>NUCLEOTIDE SEQUENCE</scope>
    <source>
        <strain evidence="1">Expedition CK06-06</strain>
    </source>
</reference>
<organism evidence="1">
    <name type="scientific">marine sediment metagenome</name>
    <dbReference type="NCBI Taxonomy" id="412755"/>
    <lineage>
        <taxon>unclassified sequences</taxon>
        <taxon>metagenomes</taxon>
        <taxon>ecological metagenomes</taxon>
    </lineage>
</organism>
<gene>
    <name evidence="1" type="ORF">S03H2_25093</name>
</gene>
<dbReference type="AlphaFoldDB" id="X1EDL8"/>
<protein>
    <submittedName>
        <fullName evidence="1">Uncharacterized protein</fullName>
    </submittedName>
</protein>